<organism evidence="1 2">
    <name type="scientific">Streptomyces jumonjinensis</name>
    <dbReference type="NCBI Taxonomy" id="1945"/>
    <lineage>
        <taxon>Bacteria</taxon>
        <taxon>Bacillati</taxon>
        <taxon>Actinomycetota</taxon>
        <taxon>Actinomycetes</taxon>
        <taxon>Kitasatosporales</taxon>
        <taxon>Streptomycetaceae</taxon>
        <taxon>Streptomyces</taxon>
    </lineage>
</organism>
<dbReference type="Proteomes" id="UP000419138">
    <property type="component" value="Unassembled WGS sequence"/>
</dbReference>
<dbReference type="RefSeq" id="WP_153520762.1">
    <property type="nucleotide sequence ID" value="NZ_JBEPDZ010000089.1"/>
</dbReference>
<evidence type="ECO:0000313" key="1">
    <source>
        <dbReference type="EMBL" id="MQS99039.1"/>
    </source>
</evidence>
<keyword evidence="2" id="KW-1185">Reference proteome</keyword>
<evidence type="ECO:0000313" key="2">
    <source>
        <dbReference type="Proteomes" id="UP000419138"/>
    </source>
</evidence>
<dbReference type="AlphaFoldDB" id="A0A646KAC0"/>
<proteinExistence type="predicted"/>
<gene>
    <name evidence="1" type="ORF">FF041_02140</name>
</gene>
<dbReference type="EMBL" id="VCLA01000017">
    <property type="protein sequence ID" value="MQS99039.1"/>
    <property type="molecule type" value="Genomic_DNA"/>
</dbReference>
<accession>A0A646KAC0</accession>
<comment type="caution">
    <text evidence="1">The sequence shown here is derived from an EMBL/GenBank/DDBJ whole genome shotgun (WGS) entry which is preliminary data.</text>
</comment>
<protein>
    <submittedName>
        <fullName evidence="1">Uncharacterized protein</fullName>
    </submittedName>
</protein>
<reference evidence="1 2" key="1">
    <citation type="submission" date="2019-05" db="EMBL/GenBank/DDBJ databases">
        <title>Comparative genomics and metabolomics analyses of clavulanic acid producing Streptomyces species provides insight into specialized metabolism and evolution of beta-lactam biosynthetic gene clusters.</title>
        <authorList>
            <person name="Moore M.A."/>
            <person name="Cruz-Morales P."/>
            <person name="Barona Gomez F."/>
            <person name="Kapil T."/>
        </authorList>
    </citation>
    <scope>NUCLEOTIDE SEQUENCE [LARGE SCALE GENOMIC DNA]</scope>
    <source>
        <strain evidence="1 2">NRRL 5741</strain>
    </source>
</reference>
<sequence length="109" mass="11582">MASRAEIDFSRDLSLALSEHGATYHVSRSAGPYVHVPLRGVEAPVGTALARAVALGQWLIVGRSAGELVITADGDPHAMPMPYLRVNIRSGSPQEAAQDVETYLRTGSL</sequence>
<name>A0A646KAC0_STRJU</name>